<dbReference type="GeneID" id="66538451"/>
<name>A0A2X0S0R9_BROTH</name>
<keyword evidence="1" id="KW-0472">Membrane</keyword>
<organism evidence="2 3">
    <name type="scientific">Brochothrix thermosphacta</name>
    <name type="common">Microbacterium thermosphactum</name>
    <dbReference type="NCBI Taxonomy" id="2756"/>
    <lineage>
        <taxon>Bacteria</taxon>
        <taxon>Bacillati</taxon>
        <taxon>Bacillota</taxon>
        <taxon>Bacilli</taxon>
        <taxon>Bacillales</taxon>
        <taxon>Listeriaceae</taxon>
        <taxon>Brochothrix</taxon>
    </lineage>
</organism>
<protein>
    <submittedName>
        <fullName evidence="2">Uncharacterized protein</fullName>
    </submittedName>
</protein>
<dbReference type="EMBL" id="OUNC01000012">
    <property type="protein sequence ID" value="SPP28185.1"/>
    <property type="molecule type" value="Genomic_DNA"/>
</dbReference>
<dbReference type="AlphaFoldDB" id="A0A2X0S0R9"/>
<keyword evidence="1" id="KW-0812">Transmembrane</keyword>
<evidence type="ECO:0000313" key="3">
    <source>
        <dbReference type="Proteomes" id="UP000270190"/>
    </source>
</evidence>
<dbReference type="Proteomes" id="UP000270190">
    <property type="component" value="Unassembled WGS sequence"/>
</dbReference>
<evidence type="ECO:0000313" key="2">
    <source>
        <dbReference type="EMBL" id="SPP28185.1"/>
    </source>
</evidence>
<evidence type="ECO:0000256" key="1">
    <source>
        <dbReference type="SAM" id="Phobius"/>
    </source>
</evidence>
<keyword evidence="1" id="KW-1133">Transmembrane helix</keyword>
<dbReference type="RefSeq" id="WP_154657743.1">
    <property type="nucleotide sequence ID" value="NZ_CBCPHX010000001.1"/>
</dbReference>
<sequence>MTKKRVRNIFFTLIILGLLIFQKQIGYTLSLVLAGIIIAYYIAEGIIRTRGSKHDQPK</sequence>
<reference evidence="3" key="1">
    <citation type="submission" date="2018-04" db="EMBL/GenBank/DDBJ databases">
        <authorList>
            <person name="Illikoud N."/>
        </authorList>
    </citation>
    <scope>NUCLEOTIDE SEQUENCE [LARGE SCALE GENOMIC DNA]</scope>
</reference>
<feature type="transmembrane region" description="Helical" evidence="1">
    <location>
        <begin position="27"/>
        <end position="43"/>
    </location>
</feature>
<proteinExistence type="predicted"/>
<gene>
    <name evidence="2" type="ORF">BTBSAS_20055</name>
</gene>
<feature type="transmembrane region" description="Helical" evidence="1">
    <location>
        <begin position="5"/>
        <end position="21"/>
    </location>
</feature>
<accession>A0A2X0S0R9</accession>